<evidence type="ECO:0000313" key="6">
    <source>
        <dbReference type="EMBL" id="PAX06331.1"/>
    </source>
</evidence>
<evidence type="ECO:0000256" key="3">
    <source>
        <dbReference type="ARBA" id="ARBA00022679"/>
    </source>
</evidence>
<organism evidence="6 7">
    <name type="scientific">Sphingomonas lenta</name>
    <dbReference type="NCBI Taxonomy" id="1141887"/>
    <lineage>
        <taxon>Bacteria</taxon>
        <taxon>Pseudomonadati</taxon>
        <taxon>Pseudomonadota</taxon>
        <taxon>Alphaproteobacteria</taxon>
        <taxon>Sphingomonadales</taxon>
        <taxon>Sphingomonadaceae</taxon>
        <taxon>Sphingomonas</taxon>
    </lineage>
</organism>
<dbReference type="Pfam" id="PF13439">
    <property type="entry name" value="Glyco_transf_4"/>
    <property type="match status" value="1"/>
</dbReference>
<dbReference type="Pfam" id="PF00534">
    <property type="entry name" value="Glycos_transf_1"/>
    <property type="match status" value="1"/>
</dbReference>
<sequence>MRRGGAVTRVRFLLNSLAGGGAERVMLTLLSASRPRMADAPFALALLDDDPDAYRAPDWLPVARLRTGGSLARGLARVLALVRRERPALIVSFLTRANIIAVAAARLTGRRVVISERVNTSAHLSGNRLARLLVRAAYRHADRVVAVSGGVADDLAANYGVRRERIVTIANPVDIDAIVARGREPAKLPVATPFIAAMGRLTETKNMGLLVEAYAESGVDMPLVILGEGPEREALEARVAALGFGGRVHLLGFRPNPFAVLARAALYVSASNGEGFPNALVEAMALGVPVLATNCASGPSEILADRPRHEVRGTLATDWGTLVPVDDRQALAAALRDAEASPERLAAQGEAGRRRAQEFGVARAVERYWATFDAVLR</sequence>
<dbReference type="PANTHER" id="PTHR12526:SF640">
    <property type="entry name" value="COLANIC ACID BIOSYNTHESIS GLYCOSYLTRANSFERASE WCAL-RELATED"/>
    <property type="match status" value="1"/>
</dbReference>
<dbReference type="EMBL" id="NSLI01000008">
    <property type="protein sequence ID" value="PAX06331.1"/>
    <property type="molecule type" value="Genomic_DNA"/>
</dbReference>
<dbReference type="InterPro" id="IPR028098">
    <property type="entry name" value="Glyco_trans_4-like_N"/>
</dbReference>
<dbReference type="Proteomes" id="UP000218151">
    <property type="component" value="Unassembled WGS sequence"/>
</dbReference>
<evidence type="ECO:0000313" key="7">
    <source>
        <dbReference type="Proteomes" id="UP000218151"/>
    </source>
</evidence>
<reference evidence="7" key="1">
    <citation type="submission" date="2017-09" db="EMBL/GenBank/DDBJ databases">
        <authorList>
            <person name="Feng G."/>
            <person name="Zhu H."/>
        </authorList>
    </citation>
    <scope>NUCLEOTIDE SEQUENCE [LARGE SCALE GENOMIC DNA]</scope>
    <source>
        <strain evidence="7">1PNM-20</strain>
    </source>
</reference>
<evidence type="ECO:0000259" key="4">
    <source>
        <dbReference type="Pfam" id="PF00534"/>
    </source>
</evidence>
<keyword evidence="2" id="KW-0328">Glycosyltransferase</keyword>
<feature type="domain" description="Glycosyl transferase family 1" evidence="4">
    <location>
        <begin position="187"/>
        <end position="355"/>
    </location>
</feature>
<feature type="domain" description="Glycosyltransferase subfamily 4-like N-terminal" evidence="5">
    <location>
        <begin position="4"/>
        <end position="176"/>
    </location>
</feature>
<comment type="caution">
    <text evidence="6">The sequence shown here is derived from an EMBL/GenBank/DDBJ whole genome shotgun (WGS) entry which is preliminary data.</text>
</comment>
<gene>
    <name evidence="6" type="ORF">CKY28_17765</name>
</gene>
<dbReference type="AlphaFoldDB" id="A0A2A2SBD2"/>
<accession>A0A2A2SBD2</accession>
<keyword evidence="7" id="KW-1185">Reference proteome</keyword>
<evidence type="ECO:0000256" key="1">
    <source>
        <dbReference type="ARBA" id="ARBA00009481"/>
    </source>
</evidence>
<dbReference type="RefSeq" id="WP_095999737.1">
    <property type="nucleotide sequence ID" value="NZ_NSLI01000008.1"/>
</dbReference>
<dbReference type="OrthoDB" id="9790710at2"/>
<evidence type="ECO:0000256" key="2">
    <source>
        <dbReference type="ARBA" id="ARBA00022676"/>
    </source>
</evidence>
<dbReference type="SUPFAM" id="SSF53756">
    <property type="entry name" value="UDP-Glycosyltransferase/glycogen phosphorylase"/>
    <property type="match status" value="1"/>
</dbReference>
<name>A0A2A2SBD2_9SPHN</name>
<dbReference type="GO" id="GO:0016757">
    <property type="term" value="F:glycosyltransferase activity"/>
    <property type="evidence" value="ECO:0007669"/>
    <property type="project" value="UniProtKB-KW"/>
</dbReference>
<protein>
    <submittedName>
        <fullName evidence="6">Glycosyltransferase</fullName>
    </submittedName>
</protein>
<dbReference type="InterPro" id="IPR001296">
    <property type="entry name" value="Glyco_trans_1"/>
</dbReference>
<keyword evidence="3 6" id="KW-0808">Transferase</keyword>
<proteinExistence type="inferred from homology"/>
<evidence type="ECO:0000259" key="5">
    <source>
        <dbReference type="Pfam" id="PF13439"/>
    </source>
</evidence>
<dbReference type="CDD" id="cd03811">
    <property type="entry name" value="GT4_GT28_WabH-like"/>
    <property type="match status" value="1"/>
</dbReference>
<dbReference type="PANTHER" id="PTHR12526">
    <property type="entry name" value="GLYCOSYLTRANSFERASE"/>
    <property type="match status" value="1"/>
</dbReference>
<comment type="similarity">
    <text evidence="1">Belongs to the glycosyltransferase group 1 family. Glycosyltransferase 4 subfamily.</text>
</comment>
<dbReference type="Gene3D" id="3.40.50.2000">
    <property type="entry name" value="Glycogen Phosphorylase B"/>
    <property type="match status" value="2"/>
</dbReference>